<dbReference type="STRING" id="663278.Ethha_0958"/>
<gene>
    <name evidence="1" type="ordered locus">Ethha_0958</name>
</gene>
<evidence type="ECO:0000313" key="1">
    <source>
        <dbReference type="EMBL" id="ADU26514.1"/>
    </source>
</evidence>
<dbReference type="Proteomes" id="UP000001551">
    <property type="component" value="Chromosome"/>
</dbReference>
<dbReference type="eggNOG" id="ENOG50335U0">
    <property type="taxonomic scope" value="Bacteria"/>
</dbReference>
<dbReference type="AlphaFoldDB" id="E6U3U7"/>
<name>E6U3U7_ETHHY</name>
<proteinExistence type="predicted"/>
<reference evidence="1 2" key="1">
    <citation type="submission" date="2010-12" db="EMBL/GenBank/DDBJ databases">
        <title>Complete sequence of Ethanoligenens harbinense YUAN-3.</title>
        <authorList>
            <person name="Lucas S."/>
            <person name="Copeland A."/>
            <person name="Lapidus A."/>
            <person name="Cheng J.-F."/>
            <person name="Bruce D."/>
            <person name="Goodwin L."/>
            <person name="Pitluck S."/>
            <person name="Chertkov O."/>
            <person name="Misra M."/>
            <person name="Detter J.C."/>
            <person name="Han C."/>
            <person name="Tapia R."/>
            <person name="Land M."/>
            <person name="Hauser L."/>
            <person name="Jeffries C."/>
            <person name="Kyrpides N."/>
            <person name="Ivanova N."/>
            <person name="Mikhailova N."/>
            <person name="Wang A."/>
            <person name="Mouttaki H."/>
            <person name="He Z."/>
            <person name="Zhou J."/>
            <person name="Hemme C.L."/>
            <person name="Woyke T."/>
        </authorList>
    </citation>
    <scope>NUCLEOTIDE SEQUENCE [LARGE SCALE GENOMIC DNA]</scope>
    <source>
        <strain evidence="2">DSM 18485 / JCM 12961 / CGMCC 1.5033 / YUAN-3</strain>
    </source>
</reference>
<dbReference type="KEGG" id="eha:Ethha_0958"/>
<sequence length="214" mass="24433">MSHCSTFDIKFRDKHILFKAMRNLNLQPENRVWEQYRTILGKLVLGRLGIEEKSLGVLLTGYCDKINIFFLPQENGELKLSMESHVFSPDQIQLKGQNLAHALQKEYVKSALYQLQKSLIESGQSVRLETEEKSEEIIHTLFIGDQGKKLVVKLHPEGVVSEQVEGYVGKSCADLTAVLENSMTTEAQREWASEQTEVMNNQEVQVLRLNNIDL</sequence>
<organism evidence="1 2">
    <name type="scientific">Ethanoligenens harbinense (strain DSM 18485 / JCM 12961 / CGMCC 1.5033 / YUAN-3)</name>
    <dbReference type="NCBI Taxonomy" id="663278"/>
    <lineage>
        <taxon>Bacteria</taxon>
        <taxon>Bacillati</taxon>
        <taxon>Bacillota</taxon>
        <taxon>Clostridia</taxon>
        <taxon>Eubacteriales</taxon>
        <taxon>Oscillospiraceae</taxon>
        <taxon>Ethanoligenens</taxon>
    </lineage>
</organism>
<dbReference type="EMBL" id="CP002400">
    <property type="protein sequence ID" value="ADU26514.1"/>
    <property type="molecule type" value="Genomic_DNA"/>
</dbReference>
<accession>E6U3U7</accession>
<evidence type="ECO:0008006" key="3">
    <source>
        <dbReference type="Google" id="ProtNLM"/>
    </source>
</evidence>
<dbReference type="Pfam" id="PF11211">
    <property type="entry name" value="DUF2997"/>
    <property type="match status" value="1"/>
</dbReference>
<dbReference type="InterPro" id="IPR021375">
    <property type="entry name" value="DUF2997"/>
</dbReference>
<dbReference type="RefSeq" id="WP_013484878.1">
    <property type="nucleotide sequence ID" value="NC_014828.1"/>
</dbReference>
<evidence type="ECO:0000313" key="2">
    <source>
        <dbReference type="Proteomes" id="UP000001551"/>
    </source>
</evidence>
<protein>
    <recommendedName>
        <fullName evidence="3">DUF2997 domain-containing protein</fullName>
    </recommendedName>
</protein>
<dbReference type="HOGENOM" id="CLU_1287196_0_0_9"/>
<keyword evidence="2" id="KW-1185">Reference proteome</keyword>